<dbReference type="RefSeq" id="WP_189581456.1">
    <property type="nucleotide sequence ID" value="NZ_BMYF01000010.1"/>
</dbReference>
<dbReference type="Proteomes" id="UP000642809">
    <property type="component" value="Unassembled WGS sequence"/>
</dbReference>
<evidence type="ECO:0008006" key="3">
    <source>
        <dbReference type="Google" id="ProtNLM"/>
    </source>
</evidence>
<name>A0A8J3G5C8_9BACT</name>
<organism evidence="1 2">
    <name type="scientific">Mongoliitalea lutea</name>
    <dbReference type="NCBI Taxonomy" id="849756"/>
    <lineage>
        <taxon>Bacteria</taxon>
        <taxon>Pseudomonadati</taxon>
        <taxon>Bacteroidota</taxon>
        <taxon>Cytophagia</taxon>
        <taxon>Cytophagales</taxon>
        <taxon>Cyclobacteriaceae</taxon>
        <taxon>Mongoliitalea</taxon>
    </lineage>
</organism>
<comment type="caution">
    <text evidence="1">The sequence shown here is derived from an EMBL/GenBank/DDBJ whole genome shotgun (WGS) entry which is preliminary data.</text>
</comment>
<reference evidence="1" key="1">
    <citation type="journal article" date="2014" name="Int. J. Syst. Evol. Microbiol.">
        <title>Complete genome sequence of Corynebacterium casei LMG S-19264T (=DSM 44701T), isolated from a smear-ripened cheese.</title>
        <authorList>
            <consortium name="US DOE Joint Genome Institute (JGI-PGF)"/>
            <person name="Walter F."/>
            <person name="Albersmeier A."/>
            <person name="Kalinowski J."/>
            <person name="Ruckert C."/>
        </authorList>
    </citation>
    <scope>NUCLEOTIDE SEQUENCE</scope>
    <source>
        <strain evidence="1">KCTC 23224</strain>
    </source>
</reference>
<keyword evidence="2" id="KW-1185">Reference proteome</keyword>
<accession>A0A8J3G5C8</accession>
<reference evidence="1" key="2">
    <citation type="submission" date="2020-09" db="EMBL/GenBank/DDBJ databases">
        <authorList>
            <person name="Sun Q."/>
            <person name="Kim S."/>
        </authorList>
    </citation>
    <scope>NUCLEOTIDE SEQUENCE</scope>
    <source>
        <strain evidence="1">KCTC 23224</strain>
    </source>
</reference>
<evidence type="ECO:0000313" key="1">
    <source>
        <dbReference type="EMBL" id="GHB38319.1"/>
    </source>
</evidence>
<gene>
    <name evidence="1" type="ORF">GCM10008106_19530</name>
</gene>
<evidence type="ECO:0000313" key="2">
    <source>
        <dbReference type="Proteomes" id="UP000642809"/>
    </source>
</evidence>
<dbReference type="Pfam" id="PF08780">
    <property type="entry name" value="NTase_sub_bind"/>
    <property type="match status" value="1"/>
</dbReference>
<proteinExistence type="predicted"/>
<sequence length="136" mass="15964">MKLTSSTTYTPHAKFQEALAELNEYVRTSEAKKSDVKKYRKQVIRLFEITHEQALLTMEEFFRKQGKGPFSGSRDLTVEAFHADLIDDGKGWLDMVIDRIKFNPVYPEDHDAELAEKIIQQYIKLMDNFDRKFTKI</sequence>
<dbReference type="AlphaFoldDB" id="A0A8J3G5C8"/>
<dbReference type="SUPFAM" id="SSF81593">
    <property type="entry name" value="Nucleotidyltransferase substrate binding subunit/domain"/>
    <property type="match status" value="1"/>
</dbReference>
<protein>
    <recommendedName>
        <fullName evidence="3">Nucleotidyltransferase substrate binding protein, HI0074 family</fullName>
    </recommendedName>
</protein>
<dbReference type="EMBL" id="BMYF01000010">
    <property type="protein sequence ID" value="GHB38319.1"/>
    <property type="molecule type" value="Genomic_DNA"/>
</dbReference>
<dbReference type="InterPro" id="IPR010235">
    <property type="entry name" value="HepT"/>
</dbReference>
<dbReference type="Gene3D" id="1.20.120.330">
    <property type="entry name" value="Nucleotidyltransferases domain 2"/>
    <property type="match status" value="1"/>
</dbReference>